<comment type="caution">
    <text evidence="2">The sequence shown here is derived from an EMBL/GenBank/DDBJ whole genome shotgun (WGS) entry which is preliminary data.</text>
</comment>
<evidence type="ECO:0000313" key="2">
    <source>
        <dbReference type="EMBL" id="MRG90581.1"/>
    </source>
</evidence>
<sequence length="327" mass="33616">MRFSNVAASLAAFGLLSLGMLGSGCGDDTTQPPPPPPSGAACALTEKCVTADPTCIALVDNAGQAEFGLRMSQILISKPATLAPATFVGGVVGGGVALNDTDCNLAGQGTFSWLLHFDTATNTVCTGGAKPVTDPADGFTFVNEMIGGFQITPIKFTAPELAQGTFEVEVGQDIVVPIYTAEPNSPPVLLPLKKARIIGAKLSSSNNCVGSYDAEALDPLNLCRPDPAQNQFTYKNAGKIEGYITLEQADEVIVDLANKTLCAILTGTDDGATPIAKCVRDMNGKIDYQGDWCDATNAAADAMCADSVALGAEFAASAVKINGGCPL</sequence>
<keyword evidence="3" id="KW-1185">Reference proteome</keyword>
<protein>
    <submittedName>
        <fullName evidence="2">Uncharacterized protein</fullName>
    </submittedName>
</protein>
<dbReference type="PROSITE" id="PS51257">
    <property type="entry name" value="PROKAR_LIPOPROTEIN"/>
    <property type="match status" value="1"/>
</dbReference>
<dbReference type="RefSeq" id="WP_153817480.1">
    <property type="nucleotide sequence ID" value="NZ_WJIE01000001.1"/>
</dbReference>
<dbReference type="AlphaFoldDB" id="A0A6N7PNU7"/>
<keyword evidence="1" id="KW-0732">Signal</keyword>
<accession>A0A6N7PNU7</accession>
<dbReference type="EMBL" id="WJIE01000001">
    <property type="protein sequence ID" value="MRG90581.1"/>
    <property type="molecule type" value="Genomic_DNA"/>
</dbReference>
<proteinExistence type="predicted"/>
<feature type="signal peptide" evidence="1">
    <location>
        <begin position="1"/>
        <end position="26"/>
    </location>
</feature>
<evidence type="ECO:0000256" key="1">
    <source>
        <dbReference type="SAM" id="SignalP"/>
    </source>
</evidence>
<organism evidence="2 3">
    <name type="scientific">Polyangium spumosum</name>
    <dbReference type="NCBI Taxonomy" id="889282"/>
    <lineage>
        <taxon>Bacteria</taxon>
        <taxon>Pseudomonadati</taxon>
        <taxon>Myxococcota</taxon>
        <taxon>Polyangia</taxon>
        <taxon>Polyangiales</taxon>
        <taxon>Polyangiaceae</taxon>
        <taxon>Polyangium</taxon>
    </lineage>
</organism>
<dbReference type="Proteomes" id="UP000440224">
    <property type="component" value="Unassembled WGS sequence"/>
</dbReference>
<dbReference type="OrthoDB" id="5515562at2"/>
<feature type="chain" id="PRO_5026896424" evidence="1">
    <location>
        <begin position="27"/>
        <end position="327"/>
    </location>
</feature>
<gene>
    <name evidence="2" type="ORF">GF068_01375</name>
</gene>
<name>A0A6N7PNU7_9BACT</name>
<reference evidence="2 3" key="1">
    <citation type="submission" date="2019-10" db="EMBL/GenBank/DDBJ databases">
        <title>A soil myxobacterium in the family Polyangiaceae.</title>
        <authorList>
            <person name="Li Y."/>
            <person name="Wang J."/>
        </authorList>
    </citation>
    <scope>NUCLEOTIDE SEQUENCE [LARGE SCALE GENOMIC DNA]</scope>
    <source>
        <strain evidence="2 3">DSM 14734</strain>
    </source>
</reference>
<evidence type="ECO:0000313" key="3">
    <source>
        <dbReference type="Proteomes" id="UP000440224"/>
    </source>
</evidence>